<reference evidence="5 6" key="1">
    <citation type="submission" date="2023-06" db="EMBL/GenBank/DDBJ databases">
        <title>Pelomonas sp. APW6 16S ribosomal RNA gene genome sequencing and assembly.</title>
        <authorList>
            <person name="Woo H."/>
        </authorList>
    </citation>
    <scope>NUCLEOTIDE SEQUENCE [LARGE SCALE GENOMIC DNA]</scope>
    <source>
        <strain evidence="5 6">APW6</strain>
    </source>
</reference>
<dbReference type="EMBL" id="JASVDS010000001">
    <property type="protein sequence ID" value="MDL5030678.1"/>
    <property type="molecule type" value="Genomic_DNA"/>
</dbReference>
<evidence type="ECO:0000259" key="4">
    <source>
        <dbReference type="Pfam" id="PF25583"/>
    </source>
</evidence>
<proteinExistence type="predicted"/>
<dbReference type="PANTHER" id="PTHR34580">
    <property type="match status" value="1"/>
</dbReference>
<dbReference type="Proteomes" id="UP001238603">
    <property type="component" value="Unassembled WGS sequence"/>
</dbReference>
<feature type="domain" description="Helix-turn-helix type 11" evidence="2">
    <location>
        <begin position="21"/>
        <end position="75"/>
    </location>
</feature>
<dbReference type="RefSeq" id="WP_285980810.1">
    <property type="nucleotide sequence ID" value="NZ_JASVDS010000001.1"/>
</dbReference>
<dbReference type="PROSITE" id="PS52050">
    <property type="entry name" value="WYL"/>
    <property type="match status" value="1"/>
</dbReference>
<dbReference type="InterPro" id="IPR036388">
    <property type="entry name" value="WH-like_DNA-bd_sf"/>
</dbReference>
<sequence length="351" mass="37714">MPRPKPSSSSSAAPEGHPAGRLLSLLELLQAQRLRSGTELAALLGVDARTLRRYVAQLQALGIPVHSQRGCDGGYGLRPGYKLPPMSFSADEALALAIGLRAARELGLQGALPAIASTQAKLDRVMPDAQQRRIQAVNASVALDIGRPGAQGSAGRELLTLSAAAAAGQRVALHYRDRDGQASRRELHPYGIAYRGGAWYLVAWCRLREDLRSFRLDRVEAVQALPATFARPADFDVLDYLDKTLARLPRRHEVEVLLGEPGAPPPTLDASLGEPVPDADGWRLRAQVDDLDWMARELARQPARVRVLAPALLRERLAAHLRRLLADCSGDCSDGCTGDGTGDGTDPPAPP</sequence>
<dbReference type="PANTHER" id="PTHR34580:SF3">
    <property type="entry name" value="PROTEIN PAFB"/>
    <property type="match status" value="1"/>
</dbReference>
<dbReference type="Pfam" id="PF13280">
    <property type="entry name" value="WYL"/>
    <property type="match status" value="1"/>
</dbReference>
<gene>
    <name evidence="5" type="ORF">QRD43_02065</name>
</gene>
<comment type="caution">
    <text evidence="5">The sequence shown here is derived from an EMBL/GenBank/DDBJ whole genome shotgun (WGS) entry which is preliminary data.</text>
</comment>
<accession>A0ABT7LCT5</accession>
<evidence type="ECO:0000313" key="6">
    <source>
        <dbReference type="Proteomes" id="UP001238603"/>
    </source>
</evidence>
<dbReference type="PIRSF" id="PIRSF016838">
    <property type="entry name" value="PafC"/>
    <property type="match status" value="1"/>
</dbReference>
<dbReference type="InterPro" id="IPR057727">
    <property type="entry name" value="WCX_dom"/>
</dbReference>
<feature type="domain" description="WCX" evidence="4">
    <location>
        <begin position="251"/>
        <end position="325"/>
    </location>
</feature>
<feature type="domain" description="WYL" evidence="3">
    <location>
        <begin position="158"/>
        <end position="223"/>
    </location>
</feature>
<evidence type="ECO:0000259" key="2">
    <source>
        <dbReference type="Pfam" id="PF08279"/>
    </source>
</evidence>
<feature type="region of interest" description="Disordered" evidence="1">
    <location>
        <begin position="332"/>
        <end position="351"/>
    </location>
</feature>
<evidence type="ECO:0000256" key="1">
    <source>
        <dbReference type="SAM" id="MobiDB-lite"/>
    </source>
</evidence>
<organism evidence="5 6">
    <name type="scientific">Roseateles subflavus</name>
    <dbReference type="NCBI Taxonomy" id="3053353"/>
    <lineage>
        <taxon>Bacteria</taxon>
        <taxon>Pseudomonadati</taxon>
        <taxon>Pseudomonadota</taxon>
        <taxon>Betaproteobacteria</taxon>
        <taxon>Burkholderiales</taxon>
        <taxon>Sphaerotilaceae</taxon>
        <taxon>Roseateles</taxon>
    </lineage>
</organism>
<dbReference type="InterPro" id="IPR036390">
    <property type="entry name" value="WH_DNA-bd_sf"/>
</dbReference>
<evidence type="ECO:0000259" key="3">
    <source>
        <dbReference type="Pfam" id="PF13280"/>
    </source>
</evidence>
<dbReference type="InterPro" id="IPR013196">
    <property type="entry name" value="HTH_11"/>
</dbReference>
<dbReference type="InterPro" id="IPR028349">
    <property type="entry name" value="PafC-like"/>
</dbReference>
<name>A0ABT7LCT5_9BURK</name>
<dbReference type="Pfam" id="PF08279">
    <property type="entry name" value="HTH_11"/>
    <property type="match status" value="1"/>
</dbReference>
<dbReference type="InterPro" id="IPR051534">
    <property type="entry name" value="CBASS_pafABC_assoc_protein"/>
</dbReference>
<dbReference type="Pfam" id="PF25583">
    <property type="entry name" value="WCX"/>
    <property type="match status" value="1"/>
</dbReference>
<evidence type="ECO:0000313" key="5">
    <source>
        <dbReference type="EMBL" id="MDL5030678.1"/>
    </source>
</evidence>
<dbReference type="InterPro" id="IPR026881">
    <property type="entry name" value="WYL_dom"/>
</dbReference>
<protein>
    <submittedName>
        <fullName evidence="5">YafY family protein</fullName>
    </submittedName>
</protein>
<keyword evidence="6" id="KW-1185">Reference proteome</keyword>
<dbReference type="Gene3D" id="1.10.10.10">
    <property type="entry name" value="Winged helix-like DNA-binding domain superfamily/Winged helix DNA-binding domain"/>
    <property type="match status" value="1"/>
</dbReference>
<dbReference type="SUPFAM" id="SSF46785">
    <property type="entry name" value="Winged helix' DNA-binding domain"/>
    <property type="match status" value="1"/>
</dbReference>